<gene>
    <name evidence="1" type="ORF">METZ01_LOCUS388012</name>
</gene>
<sequence>MQIYCMVLKDEHSSNSFFFSSLPESIVYSHADQRKQWSYPLVSKPEN</sequence>
<organism evidence="1">
    <name type="scientific">marine metagenome</name>
    <dbReference type="NCBI Taxonomy" id="408172"/>
    <lineage>
        <taxon>unclassified sequences</taxon>
        <taxon>metagenomes</taxon>
        <taxon>ecological metagenomes</taxon>
    </lineage>
</organism>
<accession>A0A382UN76</accession>
<dbReference type="AlphaFoldDB" id="A0A382UN76"/>
<proteinExistence type="predicted"/>
<protein>
    <submittedName>
        <fullName evidence="1">Uncharacterized protein</fullName>
    </submittedName>
</protein>
<name>A0A382UN76_9ZZZZ</name>
<evidence type="ECO:0000313" key="1">
    <source>
        <dbReference type="EMBL" id="SVD35158.1"/>
    </source>
</evidence>
<reference evidence="1" key="1">
    <citation type="submission" date="2018-05" db="EMBL/GenBank/DDBJ databases">
        <authorList>
            <person name="Lanie J.A."/>
            <person name="Ng W.-L."/>
            <person name="Kazmierczak K.M."/>
            <person name="Andrzejewski T.M."/>
            <person name="Davidsen T.M."/>
            <person name="Wayne K.J."/>
            <person name="Tettelin H."/>
            <person name="Glass J.I."/>
            <person name="Rusch D."/>
            <person name="Podicherti R."/>
            <person name="Tsui H.-C.T."/>
            <person name="Winkler M.E."/>
        </authorList>
    </citation>
    <scope>NUCLEOTIDE SEQUENCE</scope>
</reference>
<dbReference type="EMBL" id="UINC01145183">
    <property type="protein sequence ID" value="SVD35158.1"/>
    <property type="molecule type" value="Genomic_DNA"/>
</dbReference>